<feature type="signal peptide" evidence="1">
    <location>
        <begin position="1"/>
        <end position="29"/>
    </location>
</feature>
<dbReference type="Proteomes" id="UP000593564">
    <property type="component" value="Unassembled WGS sequence"/>
</dbReference>
<protein>
    <submittedName>
        <fullName evidence="2">Uncharacterized protein</fullName>
    </submittedName>
</protein>
<accession>A0A7J7G0G0</accession>
<gene>
    <name evidence="2" type="ORF">HYC85_030280</name>
</gene>
<proteinExistence type="predicted"/>
<evidence type="ECO:0000313" key="3">
    <source>
        <dbReference type="Proteomes" id="UP000593564"/>
    </source>
</evidence>
<name>A0A7J7G0G0_CAMSI</name>
<reference evidence="3" key="1">
    <citation type="journal article" date="2020" name="Nat. Commun.">
        <title>Genome assembly of wild tea tree DASZ reveals pedigree and selection history of tea varieties.</title>
        <authorList>
            <person name="Zhang W."/>
            <person name="Zhang Y."/>
            <person name="Qiu H."/>
            <person name="Guo Y."/>
            <person name="Wan H."/>
            <person name="Zhang X."/>
            <person name="Scossa F."/>
            <person name="Alseekh S."/>
            <person name="Zhang Q."/>
            <person name="Wang P."/>
            <person name="Xu L."/>
            <person name="Schmidt M.H."/>
            <person name="Jia X."/>
            <person name="Li D."/>
            <person name="Zhu A."/>
            <person name="Guo F."/>
            <person name="Chen W."/>
            <person name="Ni D."/>
            <person name="Usadel B."/>
            <person name="Fernie A.R."/>
            <person name="Wen W."/>
        </authorList>
    </citation>
    <scope>NUCLEOTIDE SEQUENCE [LARGE SCALE GENOMIC DNA]</scope>
    <source>
        <strain evidence="3">cv. G240</strain>
    </source>
</reference>
<keyword evidence="1" id="KW-0732">Signal</keyword>
<comment type="caution">
    <text evidence="2">The sequence shown here is derived from an EMBL/GenBank/DDBJ whole genome shotgun (WGS) entry which is preliminary data.</text>
</comment>
<sequence length="50" mass="5474">MSGLGHVKLMTILELLWLTSTFMSSLGHAKPRSCQAYVMPSLGHAKPRSC</sequence>
<reference evidence="2 3" key="2">
    <citation type="submission" date="2020-07" db="EMBL/GenBank/DDBJ databases">
        <title>Genome assembly of wild tea tree DASZ reveals pedigree and selection history of tea varieties.</title>
        <authorList>
            <person name="Zhang W."/>
        </authorList>
    </citation>
    <scope>NUCLEOTIDE SEQUENCE [LARGE SCALE GENOMIC DNA]</scope>
    <source>
        <strain evidence="3">cv. G240</strain>
        <tissue evidence="2">Leaf</tissue>
    </source>
</reference>
<feature type="chain" id="PRO_5029801452" evidence="1">
    <location>
        <begin position="30"/>
        <end position="50"/>
    </location>
</feature>
<organism evidence="2 3">
    <name type="scientific">Camellia sinensis</name>
    <name type="common">Tea plant</name>
    <name type="synonym">Thea sinensis</name>
    <dbReference type="NCBI Taxonomy" id="4442"/>
    <lineage>
        <taxon>Eukaryota</taxon>
        <taxon>Viridiplantae</taxon>
        <taxon>Streptophyta</taxon>
        <taxon>Embryophyta</taxon>
        <taxon>Tracheophyta</taxon>
        <taxon>Spermatophyta</taxon>
        <taxon>Magnoliopsida</taxon>
        <taxon>eudicotyledons</taxon>
        <taxon>Gunneridae</taxon>
        <taxon>Pentapetalae</taxon>
        <taxon>asterids</taxon>
        <taxon>Ericales</taxon>
        <taxon>Theaceae</taxon>
        <taxon>Camellia</taxon>
    </lineage>
</organism>
<keyword evidence="3" id="KW-1185">Reference proteome</keyword>
<evidence type="ECO:0000313" key="2">
    <source>
        <dbReference type="EMBL" id="KAF5934109.1"/>
    </source>
</evidence>
<evidence type="ECO:0000256" key="1">
    <source>
        <dbReference type="SAM" id="SignalP"/>
    </source>
</evidence>
<dbReference type="AlphaFoldDB" id="A0A7J7G0G0"/>
<dbReference type="EMBL" id="JACBKZ010000014">
    <property type="protein sequence ID" value="KAF5934109.1"/>
    <property type="molecule type" value="Genomic_DNA"/>
</dbReference>